<feature type="transmembrane region" description="Helical" evidence="1">
    <location>
        <begin position="216"/>
        <end position="237"/>
    </location>
</feature>
<feature type="transmembrane region" description="Helical" evidence="1">
    <location>
        <begin position="12"/>
        <end position="34"/>
    </location>
</feature>
<feature type="compositionally biased region" description="Low complexity" evidence="2">
    <location>
        <begin position="344"/>
        <end position="364"/>
    </location>
</feature>
<feature type="transmembrane region" description="Helical" evidence="1">
    <location>
        <begin position="174"/>
        <end position="196"/>
    </location>
</feature>
<dbReference type="InterPro" id="IPR005330">
    <property type="entry name" value="MHYT_dom"/>
</dbReference>
<reference evidence="4 5" key="1">
    <citation type="submission" date="2020-06" db="EMBL/GenBank/DDBJ databases">
        <title>Nonomuraea sp. SMC257, a novel actinomycete isolated from soil.</title>
        <authorList>
            <person name="Chanama M."/>
        </authorList>
    </citation>
    <scope>NUCLEOTIDE SEQUENCE [LARGE SCALE GENOMIC DNA]</scope>
    <source>
        <strain evidence="4 5">SMC257</strain>
    </source>
</reference>
<evidence type="ECO:0000313" key="5">
    <source>
        <dbReference type="Proteomes" id="UP000586042"/>
    </source>
</evidence>
<evidence type="ECO:0000256" key="2">
    <source>
        <dbReference type="SAM" id="MobiDB-lite"/>
    </source>
</evidence>
<feature type="domain" description="MHYT" evidence="3">
    <location>
        <begin position="10"/>
        <end position="200"/>
    </location>
</feature>
<dbReference type="GO" id="GO:0016020">
    <property type="term" value="C:membrane"/>
    <property type="evidence" value="ECO:0007669"/>
    <property type="project" value="UniProtKB-UniRule"/>
</dbReference>
<feature type="transmembrane region" description="Helical" evidence="1">
    <location>
        <begin position="147"/>
        <end position="167"/>
    </location>
</feature>
<gene>
    <name evidence="4" type="ORF">HTZ77_07900</name>
</gene>
<feature type="transmembrane region" description="Helical" evidence="1">
    <location>
        <begin position="83"/>
        <end position="103"/>
    </location>
</feature>
<protein>
    <recommendedName>
        <fullName evidence="3">MHYT domain-containing protein</fullName>
    </recommendedName>
</protein>
<feature type="transmembrane region" description="Helical" evidence="1">
    <location>
        <begin position="46"/>
        <end position="71"/>
    </location>
</feature>
<evidence type="ECO:0000313" key="4">
    <source>
        <dbReference type="EMBL" id="NUW31346.1"/>
    </source>
</evidence>
<dbReference type="PANTHER" id="PTHR35152">
    <property type="entry name" value="DOMAIN SIGNALLING PROTEIN, PUTATIVE (AFU_ORTHOLOGUE AFUA_5G11310)-RELATED"/>
    <property type="match status" value="1"/>
</dbReference>
<dbReference type="PANTHER" id="PTHR35152:SF1">
    <property type="entry name" value="DOMAIN SIGNALLING PROTEIN, PUTATIVE (AFU_ORTHOLOGUE AFUA_5G11310)-RELATED"/>
    <property type="match status" value="1"/>
</dbReference>
<feature type="transmembrane region" description="Helical" evidence="1">
    <location>
        <begin position="110"/>
        <end position="135"/>
    </location>
</feature>
<keyword evidence="5" id="KW-1185">Reference proteome</keyword>
<dbReference type="PROSITE" id="PS50924">
    <property type="entry name" value="MHYT"/>
    <property type="match status" value="1"/>
</dbReference>
<dbReference type="EMBL" id="JABWGN010000003">
    <property type="protein sequence ID" value="NUW31346.1"/>
    <property type="molecule type" value="Genomic_DNA"/>
</dbReference>
<dbReference type="RefSeq" id="WP_205302295.1">
    <property type="nucleotide sequence ID" value="NZ_JABWGN010000003.1"/>
</dbReference>
<keyword evidence="1" id="KW-1133">Transmembrane helix</keyword>
<accession>A0A7Y6I4D5</accession>
<organism evidence="4 5">
    <name type="scientific">Nonomuraea montanisoli</name>
    <dbReference type="NCBI Taxonomy" id="2741721"/>
    <lineage>
        <taxon>Bacteria</taxon>
        <taxon>Bacillati</taxon>
        <taxon>Actinomycetota</taxon>
        <taxon>Actinomycetes</taxon>
        <taxon>Streptosporangiales</taxon>
        <taxon>Streptosporangiaceae</taxon>
        <taxon>Nonomuraea</taxon>
    </lineage>
</organism>
<keyword evidence="1" id="KW-0812">Transmembrane</keyword>
<dbReference type="Proteomes" id="UP000586042">
    <property type="component" value="Unassembled WGS sequence"/>
</dbReference>
<name>A0A7Y6I4D5_9ACTN</name>
<proteinExistence type="predicted"/>
<dbReference type="Pfam" id="PF03707">
    <property type="entry name" value="MHYT"/>
    <property type="match status" value="3"/>
</dbReference>
<comment type="caution">
    <text evidence="4">The sequence shown here is derived from an EMBL/GenBank/DDBJ whole genome shotgun (WGS) entry which is preliminary data.</text>
</comment>
<sequence length="372" mass="39159">MSSAVNHFTHGLITPVLAYVMSCMGSMLGLRLTAQARASRGASRMRWLLGAAVSIGGTGIWVMHFIAMMGFQVEGTQIRFDVPLTAASAAVAIVVVGTGLFLVSYGRGRVLALLGGGLLTGLGVASMHYLGMYAMNMSAHVSYDRTTVIASVVIAVVAATAALWFTVRVTRPVWIAGAALIMGVAVSGMHYTGMYALQVTVDPEPGVVAGADALDFLVPLMTVISLITLTMLLMVILSPSEQEMSEDAELTRKLEMQRRTRQQLTETSLAEATPLATGRRAQRGPVFAAPVPDQPSPSDAYGPGPSAPGAFTPGTQRTPYSGQPYPDGQAAPGQNAPVIPFPGQPGTQHQQGGQGPAPQQQQSGKRSRSRRR</sequence>
<feature type="region of interest" description="Disordered" evidence="2">
    <location>
        <begin position="257"/>
        <end position="372"/>
    </location>
</feature>
<evidence type="ECO:0000259" key="3">
    <source>
        <dbReference type="PROSITE" id="PS50924"/>
    </source>
</evidence>
<evidence type="ECO:0000256" key="1">
    <source>
        <dbReference type="PROSITE-ProRule" id="PRU00244"/>
    </source>
</evidence>
<keyword evidence="1" id="KW-0472">Membrane</keyword>
<dbReference type="AlphaFoldDB" id="A0A7Y6I4D5"/>